<dbReference type="Proteomes" id="UP001556631">
    <property type="component" value="Unassembled WGS sequence"/>
</dbReference>
<dbReference type="PANTHER" id="PTHR30157">
    <property type="entry name" value="FERRIC REDUCTASE, NADPH-DEPENDENT"/>
    <property type="match status" value="1"/>
</dbReference>
<name>A0ABV3SWD8_9ACTN</name>
<evidence type="ECO:0000313" key="4">
    <source>
        <dbReference type="Proteomes" id="UP001556631"/>
    </source>
</evidence>
<dbReference type="EMBL" id="JBFPJR010000008">
    <property type="protein sequence ID" value="MEX0427254.1"/>
    <property type="molecule type" value="Genomic_DNA"/>
</dbReference>
<dbReference type="InterPro" id="IPR039374">
    <property type="entry name" value="SIP_fam"/>
</dbReference>
<organism evidence="3 4">
    <name type="scientific">Nocardioides eburneus</name>
    <dbReference type="NCBI Taxonomy" id="3231482"/>
    <lineage>
        <taxon>Bacteria</taxon>
        <taxon>Bacillati</taxon>
        <taxon>Actinomycetota</taxon>
        <taxon>Actinomycetes</taxon>
        <taxon>Propionibacteriales</taxon>
        <taxon>Nocardioidaceae</taxon>
        <taxon>Nocardioides</taxon>
    </lineage>
</organism>
<evidence type="ECO:0000313" key="3">
    <source>
        <dbReference type="EMBL" id="MEX0427254.1"/>
    </source>
</evidence>
<feature type="region of interest" description="Disordered" evidence="1">
    <location>
        <begin position="1"/>
        <end position="21"/>
    </location>
</feature>
<proteinExistence type="predicted"/>
<dbReference type="PROSITE" id="PS51384">
    <property type="entry name" value="FAD_FR"/>
    <property type="match status" value="1"/>
</dbReference>
<feature type="domain" description="FAD-binding FR-type" evidence="2">
    <location>
        <begin position="16"/>
        <end position="137"/>
    </location>
</feature>
<dbReference type="InterPro" id="IPR017927">
    <property type="entry name" value="FAD-bd_FR_type"/>
</dbReference>
<keyword evidence="4" id="KW-1185">Reference proteome</keyword>
<dbReference type="InterPro" id="IPR039261">
    <property type="entry name" value="FNR_nucleotide-bd"/>
</dbReference>
<dbReference type="Pfam" id="PF08021">
    <property type="entry name" value="FAD_binding_9"/>
    <property type="match status" value="1"/>
</dbReference>
<dbReference type="RefSeq" id="WP_367992456.1">
    <property type="nucleotide sequence ID" value="NZ_JBFPJR010000008.1"/>
</dbReference>
<dbReference type="InterPro" id="IPR007037">
    <property type="entry name" value="SIP_rossman_dom"/>
</dbReference>
<dbReference type="Gene3D" id="2.40.30.10">
    <property type="entry name" value="Translation factors"/>
    <property type="match status" value="1"/>
</dbReference>
<dbReference type="PANTHER" id="PTHR30157:SF0">
    <property type="entry name" value="NADPH-DEPENDENT FERRIC-CHELATE REDUCTASE"/>
    <property type="match status" value="1"/>
</dbReference>
<dbReference type="InterPro" id="IPR017938">
    <property type="entry name" value="Riboflavin_synthase-like_b-brl"/>
</dbReference>
<dbReference type="Pfam" id="PF04954">
    <property type="entry name" value="SIP"/>
    <property type="match status" value="1"/>
</dbReference>
<feature type="compositionally biased region" description="Basic residues" evidence="1">
    <location>
        <begin position="9"/>
        <end position="18"/>
    </location>
</feature>
<dbReference type="InterPro" id="IPR013113">
    <property type="entry name" value="SIP_FAD-bd"/>
</dbReference>
<gene>
    <name evidence="3" type="ORF">AB3X52_06445</name>
</gene>
<dbReference type="Gene3D" id="3.40.50.80">
    <property type="entry name" value="Nucleotide-binding domain of ferredoxin-NADP reductase (FNR) module"/>
    <property type="match status" value="1"/>
</dbReference>
<dbReference type="SUPFAM" id="SSF63380">
    <property type="entry name" value="Riboflavin synthase domain-like"/>
    <property type="match status" value="1"/>
</dbReference>
<dbReference type="CDD" id="cd06193">
    <property type="entry name" value="siderophore_interacting"/>
    <property type="match status" value="1"/>
</dbReference>
<reference evidence="3 4" key="1">
    <citation type="submission" date="2024-07" db="EMBL/GenBank/DDBJ databases">
        <authorList>
            <person name="Lee S."/>
            <person name="Kang M."/>
        </authorList>
    </citation>
    <scope>NUCLEOTIDE SEQUENCE [LARGE SCALE GENOMIC DNA]</scope>
    <source>
        <strain evidence="3 4">DS6</strain>
    </source>
</reference>
<protein>
    <submittedName>
        <fullName evidence="3">Siderophore-interacting protein</fullName>
    </submittedName>
</protein>
<accession>A0ABV3SWD8</accession>
<sequence>MTATDPGRGGRRGHRPPPRRVEVVDKERLTPRLVSILFGGEALRGFPQPVPTAHIKLFLPDADGRLHAPVAGPDGLEWPDGRPTMRTYTPRRYDADANTLEVWFVLHGEGPASAWAERAAPGDLVAIGGPGGRFTLDPDASPWWIAGDESALPAIATLIEALPETATARFHLEVDSPVDSPADLVTLPEHPGIELLWHCRADAPAGTQPGDLLVRALQDDDVSPAAYLWAGCEASAVRRIRSHALDVRSLPRDHVTTRGYWRVGEANHPDHDFGED</sequence>
<evidence type="ECO:0000256" key="1">
    <source>
        <dbReference type="SAM" id="MobiDB-lite"/>
    </source>
</evidence>
<evidence type="ECO:0000259" key="2">
    <source>
        <dbReference type="PROSITE" id="PS51384"/>
    </source>
</evidence>
<comment type="caution">
    <text evidence="3">The sequence shown here is derived from an EMBL/GenBank/DDBJ whole genome shotgun (WGS) entry which is preliminary data.</text>
</comment>